<feature type="region of interest" description="Disordered" evidence="2">
    <location>
        <begin position="120"/>
        <end position="156"/>
    </location>
</feature>
<evidence type="ECO:0000256" key="1">
    <source>
        <dbReference type="SAM" id="Coils"/>
    </source>
</evidence>
<protein>
    <submittedName>
        <fullName evidence="3">Uncharacterized protein</fullName>
    </submittedName>
</protein>
<keyword evidence="1" id="KW-0175">Coiled coil</keyword>
<feature type="compositionally biased region" description="Basic residues" evidence="2">
    <location>
        <begin position="207"/>
        <end position="236"/>
    </location>
</feature>
<keyword evidence="4" id="KW-1185">Reference proteome</keyword>
<proteinExistence type="predicted"/>
<dbReference type="Proteomes" id="UP000800094">
    <property type="component" value="Unassembled WGS sequence"/>
</dbReference>
<feature type="compositionally biased region" description="Basic and acidic residues" evidence="2">
    <location>
        <begin position="264"/>
        <end position="274"/>
    </location>
</feature>
<feature type="region of interest" description="Disordered" evidence="2">
    <location>
        <begin position="62"/>
        <end position="86"/>
    </location>
</feature>
<dbReference type="GeneID" id="54587756"/>
<dbReference type="EMBL" id="ML987200">
    <property type="protein sequence ID" value="KAF2245573.1"/>
    <property type="molecule type" value="Genomic_DNA"/>
</dbReference>
<organism evidence="3 4">
    <name type="scientific">Trematosphaeria pertusa</name>
    <dbReference type="NCBI Taxonomy" id="390896"/>
    <lineage>
        <taxon>Eukaryota</taxon>
        <taxon>Fungi</taxon>
        <taxon>Dikarya</taxon>
        <taxon>Ascomycota</taxon>
        <taxon>Pezizomycotina</taxon>
        <taxon>Dothideomycetes</taxon>
        <taxon>Pleosporomycetidae</taxon>
        <taxon>Pleosporales</taxon>
        <taxon>Massarineae</taxon>
        <taxon>Trematosphaeriaceae</taxon>
        <taxon>Trematosphaeria</taxon>
    </lineage>
</organism>
<name>A0A6A6I7R6_9PLEO</name>
<accession>A0A6A6I7R6</accession>
<feature type="coiled-coil region" evidence="1">
    <location>
        <begin position="315"/>
        <end position="345"/>
    </location>
</feature>
<evidence type="ECO:0000313" key="3">
    <source>
        <dbReference type="EMBL" id="KAF2245573.1"/>
    </source>
</evidence>
<reference evidence="3" key="1">
    <citation type="journal article" date="2020" name="Stud. Mycol.">
        <title>101 Dothideomycetes genomes: a test case for predicting lifestyles and emergence of pathogens.</title>
        <authorList>
            <person name="Haridas S."/>
            <person name="Albert R."/>
            <person name="Binder M."/>
            <person name="Bloem J."/>
            <person name="Labutti K."/>
            <person name="Salamov A."/>
            <person name="Andreopoulos B."/>
            <person name="Baker S."/>
            <person name="Barry K."/>
            <person name="Bills G."/>
            <person name="Bluhm B."/>
            <person name="Cannon C."/>
            <person name="Castanera R."/>
            <person name="Culley D."/>
            <person name="Daum C."/>
            <person name="Ezra D."/>
            <person name="Gonzalez J."/>
            <person name="Henrissat B."/>
            <person name="Kuo A."/>
            <person name="Liang C."/>
            <person name="Lipzen A."/>
            <person name="Lutzoni F."/>
            <person name="Magnuson J."/>
            <person name="Mondo S."/>
            <person name="Nolan M."/>
            <person name="Ohm R."/>
            <person name="Pangilinan J."/>
            <person name="Park H.-J."/>
            <person name="Ramirez L."/>
            <person name="Alfaro M."/>
            <person name="Sun H."/>
            <person name="Tritt A."/>
            <person name="Yoshinaga Y."/>
            <person name="Zwiers L.-H."/>
            <person name="Turgeon B."/>
            <person name="Goodwin S."/>
            <person name="Spatafora J."/>
            <person name="Crous P."/>
            <person name="Grigoriev I."/>
        </authorList>
    </citation>
    <scope>NUCLEOTIDE SEQUENCE</scope>
    <source>
        <strain evidence="3">CBS 122368</strain>
    </source>
</reference>
<dbReference type="AlphaFoldDB" id="A0A6A6I7R6"/>
<feature type="compositionally biased region" description="Acidic residues" evidence="2">
    <location>
        <begin position="66"/>
        <end position="84"/>
    </location>
</feature>
<dbReference type="RefSeq" id="XP_033680577.1">
    <property type="nucleotide sequence ID" value="XM_033834426.1"/>
</dbReference>
<evidence type="ECO:0000256" key="2">
    <source>
        <dbReference type="SAM" id="MobiDB-lite"/>
    </source>
</evidence>
<evidence type="ECO:0000313" key="4">
    <source>
        <dbReference type="Proteomes" id="UP000800094"/>
    </source>
</evidence>
<gene>
    <name evidence="3" type="ORF">BU26DRAFT_578397</name>
</gene>
<sequence length="391" mass="44714">MNPDTGDRSEIYPIGRNAWDVASLPEGFYFHYEGRSELHHLPRLPAIYRDVTTQTEVPLHQANAEVEGEPGWEEVEAEPSDEGASDTGFADAVFIERPGRDTAGTSRQDAAFENPPATRVQTAIHNPGTPIGPPAHQGRAAPVESEPTTDGDWVTFWPPRSARDNLRHWRRPSIINVLPRLPEYCQEGSRGCQSLWLRLLPDDVARRPRHAHSGHQHRSDHRHRHHHRHSHSHSHSLRATEAGPSHQYVPEPRPADPQGSSRIRSLDTRSDEENTVRLQAIRRARNMAVDAINRLSDRQDRLELWDALLYVARYVAGWEERLTLYKELIDDAERREEEYQSKRKDSGKALPSGVSDLTSILGLRSWSERFAKCYQSVSCLQRKHVIYTRRQ</sequence>
<feature type="region of interest" description="Disordered" evidence="2">
    <location>
        <begin position="207"/>
        <end position="274"/>
    </location>
</feature>